<dbReference type="RefSeq" id="WP_074908795.1">
    <property type="nucleotide sequence ID" value="NZ_FOVK01000001.1"/>
</dbReference>
<keyword evidence="3" id="KW-0694">RNA-binding</keyword>
<dbReference type="EC" id="5.4.99.-" evidence="4"/>
<keyword evidence="2 4" id="KW-0413">Isomerase</keyword>
<dbReference type="InterPro" id="IPR018496">
    <property type="entry name" value="PsdUridine_synth_RsuA/RluB_CS"/>
</dbReference>
<dbReference type="InterPro" id="IPR020103">
    <property type="entry name" value="PsdUridine_synth_cat_dom_sf"/>
</dbReference>
<evidence type="ECO:0000313" key="6">
    <source>
        <dbReference type="EMBL" id="SFN26914.1"/>
    </source>
</evidence>
<proteinExistence type="inferred from homology"/>
<keyword evidence="7" id="KW-1185">Reference proteome</keyword>
<protein>
    <recommendedName>
        <fullName evidence="4">Pseudouridine synthase</fullName>
        <ecNumber evidence="4">5.4.99.-</ecNumber>
    </recommendedName>
</protein>
<dbReference type="PANTHER" id="PTHR47683">
    <property type="entry name" value="PSEUDOURIDINE SYNTHASE FAMILY PROTEIN-RELATED"/>
    <property type="match status" value="1"/>
</dbReference>
<dbReference type="CDD" id="cd00165">
    <property type="entry name" value="S4"/>
    <property type="match status" value="1"/>
</dbReference>
<dbReference type="InterPro" id="IPR006145">
    <property type="entry name" value="PsdUridine_synth_RsuA/RluA"/>
</dbReference>
<evidence type="ECO:0000256" key="3">
    <source>
        <dbReference type="PROSITE-ProRule" id="PRU00182"/>
    </source>
</evidence>
<dbReference type="InterPro" id="IPR036986">
    <property type="entry name" value="S4_RNA-bd_sf"/>
</dbReference>
<dbReference type="FunFam" id="3.30.70.1560:FF:000002">
    <property type="entry name" value="Pseudouridine synthase"/>
    <property type="match status" value="1"/>
</dbReference>
<dbReference type="NCBIfam" id="TIGR00093">
    <property type="entry name" value="pseudouridine synthase"/>
    <property type="match status" value="1"/>
</dbReference>
<comment type="similarity">
    <text evidence="1 4">Belongs to the pseudouridine synthase RsuA family.</text>
</comment>
<reference evidence="6 7" key="1">
    <citation type="submission" date="2016-10" db="EMBL/GenBank/DDBJ databases">
        <authorList>
            <person name="de Groot N.N."/>
        </authorList>
    </citation>
    <scope>NUCLEOTIDE SEQUENCE [LARGE SCALE GENOMIC DNA]</scope>
    <source>
        <strain evidence="6 7">ML2</strain>
    </source>
</reference>
<dbReference type="STRING" id="398199.SAMN05421804_102341"/>
<dbReference type="GO" id="GO:0120159">
    <property type="term" value="F:rRNA pseudouridine synthase activity"/>
    <property type="evidence" value="ECO:0007669"/>
    <property type="project" value="UniProtKB-ARBA"/>
</dbReference>
<dbReference type="Pfam" id="PF00849">
    <property type="entry name" value="PseudoU_synth_2"/>
    <property type="match status" value="1"/>
</dbReference>
<evidence type="ECO:0000256" key="1">
    <source>
        <dbReference type="ARBA" id="ARBA00008348"/>
    </source>
</evidence>
<dbReference type="Gene3D" id="3.10.290.10">
    <property type="entry name" value="RNA-binding S4 domain"/>
    <property type="match status" value="1"/>
</dbReference>
<dbReference type="OrthoDB" id="9807213at2"/>
<dbReference type="SUPFAM" id="SSF55174">
    <property type="entry name" value="Alpha-L RNA-binding motif"/>
    <property type="match status" value="1"/>
</dbReference>
<dbReference type="InterPro" id="IPR000748">
    <property type="entry name" value="PsdUridine_synth_RsuA/RluB/E/F"/>
</dbReference>
<dbReference type="Gene3D" id="3.30.70.580">
    <property type="entry name" value="Pseudouridine synthase I, catalytic domain, N-terminal subdomain"/>
    <property type="match status" value="1"/>
</dbReference>
<dbReference type="PROSITE" id="PS01149">
    <property type="entry name" value="PSI_RSU"/>
    <property type="match status" value="1"/>
</dbReference>
<name>A0A1I4XM68_9CLOT</name>
<dbReference type="EMBL" id="FOVK01000001">
    <property type="protein sequence ID" value="SFN26914.1"/>
    <property type="molecule type" value="Genomic_DNA"/>
</dbReference>
<dbReference type="PROSITE" id="PS50889">
    <property type="entry name" value="S4"/>
    <property type="match status" value="1"/>
</dbReference>
<dbReference type="SMART" id="SM00363">
    <property type="entry name" value="S4"/>
    <property type="match status" value="1"/>
</dbReference>
<dbReference type="SUPFAM" id="SSF55120">
    <property type="entry name" value="Pseudouridine synthase"/>
    <property type="match status" value="1"/>
</dbReference>
<dbReference type="InterPro" id="IPR050343">
    <property type="entry name" value="RsuA_PseudoU_synthase"/>
</dbReference>
<evidence type="ECO:0000313" key="7">
    <source>
        <dbReference type="Proteomes" id="UP000181899"/>
    </source>
</evidence>
<dbReference type="Gene3D" id="3.30.70.1560">
    <property type="entry name" value="Alpha-L RNA-binding motif"/>
    <property type="match status" value="1"/>
</dbReference>
<evidence type="ECO:0000256" key="2">
    <source>
        <dbReference type="ARBA" id="ARBA00023235"/>
    </source>
</evidence>
<dbReference type="InterPro" id="IPR002942">
    <property type="entry name" value="S4_RNA-bd"/>
</dbReference>
<dbReference type="PANTHER" id="PTHR47683:SF2">
    <property type="entry name" value="RNA-BINDING S4 DOMAIN-CONTAINING PROTEIN"/>
    <property type="match status" value="1"/>
</dbReference>
<dbReference type="GO" id="GO:0003723">
    <property type="term" value="F:RNA binding"/>
    <property type="evidence" value="ECO:0007669"/>
    <property type="project" value="UniProtKB-KW"/>
</dbReference>
<dbReference type="Proteomes" id="UP000181899">
    <property type="component" value="Unassembled WGS sequence"/>
</dbReference>
<accession>A0A1I4XM68</accession>
<feature type="domain" description="RNA-binding S4" evidence="5">
    <location>
        <begin position="1"/>
        <end position="64"/>
    </location>
</feature>
<evidence type="ECO:0000259" key="5">
    <source>
        <dbReference type="SMART" id="SM00363"/>
    </source>
</evidence>
<dbReference type="Pfam" id="PF01479">
    <property type="entry name" value="S4"/>
    <property type="match status" value="1"/>
</dbReference>
<organism evidence="6 7">
    <name type="scientific">Proteiniclasticum ruminis</name>
    <dbReference type="NCBI Taxonomy" id="398199"/>
    <lineage>
        <taxon>Bacteria</taxon>
        <taxon>Bacillati</taxon>
        <taxon>Bacillota</taxon>
        <taxon>Clostridia</taxon>
        <taxon>Eubacteriales</taxon>
        <taxon>Clostridiaceae</taxon>
        <taxon>Proteiniclasticum</taxon>
    </lineage>
</organism>
<dbReference type="AlphaFoldDB" id="A0A1I4XM68"/>
<dbReference type="InterPro" id="IPR042092">
    <property type="entry name" value="PsdUridine_s_RsuA/RluB/E/F_cat"/>
</dbReference>
<evidence type="ECO:0000256" key="4">
    <source>
        <dbReference type="RuleBase" id="RU003887"/>
    </source>
</evidence>
<sequence>MRINKLLSNYGYCSRKQVNRYIREGGILVNGVPATEGQWVTEEDHILFFGEPVKKKPSIYFLYHKPPGIICTLDEEAVGGLAAALQLPHYAFPVGRLDKDSEGLLILTNDGDLAQKLLHGEGQVEKEYQVWVDSPISDDTLKKMSQGVDIGIGFTKPCQVDRLEENSFSIILTEGMNRQIRRMAGFFGHEVMKLKRIRILHLSLGDLKPGEMRALTAKEIKDLYFSTDSLPIEE</sequence>
<dbReference type="GO" id="GO:0000455">
    <property type="term" value="P:enzyme-directed rRNA pseudouridine synthesis"/>
    <property type="evidence" value="ECO:0007669"/>
    <property type="project" value="UniProtKB-ARBA"/>
</dbReference>
<dbReference type="InterPro" id="IPR020094">
    <property type="entry name" value="TruA/RsuA/RluB/E/F_N"/>
</dbReference>
<gene>
    <name evidence="6" type="ORF">SAMN04488695_10169</name>
</gene>